<gene>
    <name evidence="2" type="ORF">HPB51_014116</name>
</gene>
<keyword evidence="3" id="KW-1185">Reference proteome</keyword>
<accession>A0A9J6DVG0</accession>
<proteinExistence type="predicted"/>
<comment type="caution">
    <text evidence="2">The sequence shown here is derived from an EMBL/GenBank/DDBJ whole genome shotgun (WGS) entry which is preliminary data.</text>
</comment>
<dbReference type="AlphaFoldDB" id="A0A9J6DVG0"/>
<organism evidence="2 3">
    <name type="scientific">Rhipicephalus microplus</name>
    <name type="common">Cattle tick</name>
    <name type="synonym">Boophilus microplus</name>
    <dbReference type="NCBI Taxonomy" id="6941"/>
    <lineage>
        <taxon>Eukaryota</taxon>
        <taxon>Metazoa</taxon>
        <taxon>Ecdysozoa</taxon>
        <taxon>Arthropoda</taxon>
        <taxon>Chelicerata</taxon>
        <taxon>Arachnida</taxon>
        <taxon>Acari</taxon>
        <taxon>Parasitiformes</taxon>
        <taxon>Ixodida</taxon>
        <taxon>Ixodoidea</taxon>
        <taxon>Ixodidae</taxon>
        <taxon>Rhipicephalinae</taxon>
        <taxon>Rhipicephalus</taxon>
        <taxon>Boophilus</taxon>
    </lineage>
</organism>
<reference evidence="2" key="1">
    <citation type="journal article" date="2020" name="Cell">
        <title>Large-Scale Comparative Analyses of Tick Genomes Elucidate Their Genetic Diversity and Vector Capacities.</title>
        <authorList>
            <consortium name="Tick Genome and Microbiome Consortium (TIGMIC)"/>
            <person name="Jia N."/>
            <person name="Wang J."/>
            <person name="Shi W."/>
            <person name="Du L."/>
            <person name="Sun Y."/>
            <person name="Zhan W."/>
            <person name="Jiang J.F."/>
            <person name="Wang Q."/>
            <person name="Zhang B."/>
            <person name="Ji P."/>
            <person name="Bell-Sakyi L."/>
            <person name="Cui X.M."/>
            <person name="Yuan T.T."/>
            <person name="Jiang B.G."/>
            <person name="Yang W.F."/>
            <person name="Lam T.T."/>
            <person name="Chang Q.C."/>
            <person name="Ding S.J."/>
            <person name="Wang X.J."/>
            <person name="Zhu J.G."/>
            <person name="Ruan X.D."/>
            <person name="Zhao L."/>
            <person name="Wei J.T."/>
            <person name="Ye R.Z."/>
            <person name="Que T.C."/>
            <person name="Du C.H."/>
            <person name="Zhou Y.H."/>
            <person name="Cheng J.X."/>
            <person name="Dai P.F."/>
            <person name="Guo W.B."/>
            <person name="Han X.H."/>
            <person name="Huang E.J."/>
            <person name="Li L.F."/>
            <person name="Wei W."/>
            <person name="Gao Y.C."/>
            <person name="Liu J.Z."/>
            <person name="Shao H.Z."/>
            <person name="Wang X."/>
            <person name="Wang C.C."/>
            <person name="Yang T.C."/>
            <person name="Huo Q.B."/>
            <person name="Li W."/>
            <person name="Chen H.Y."/>
            <person name="Chen S.E."/>
            <person name="Zhou L.G."/>
            <person name="Ni X.B."/>
            <person name="Tian J.H."/>
            <person name="Sheng Y."/>
            <person name="Liu T."/>
            <person name="Pan Y.S."/>
            <person name="Xia L.Y."/>
            <person name="Li J."/>
            <person name="Zhao F."/>
            <person name="Cao W.C."/>
        </authorList>
    </citation>
    <scope>NUCLEOTIDE SEQUENCE</scope>
    <source>
        <strain evidence="2">Rmic-2018</strain>
    </source>
</reference>
<dbReference type="EMBL" id="JABSTU010000007">
    <property type="protein sequence ID" value="KAH8025921.1"/>
    <property type="molecule type" value="Genomic_DNA"/>
</dbReference>
<name>A0A9J6DVG0_RHIMP</name>
<evidence type="ECO:0000313" key="3">
    <source>
        <dbReference type="Proteomes" id="UP000821866"/>
    </source>
</evidence>
<evidence type="ECO:0000313" key="2">
    <source>
        <dbReference type="EMBL" id="KAH8025921.1"/>
    </source>
</evidence>
<sequence length="403" mass="46579">MMRLSFRWRRIVATIANARLSEKVCLVVATTALLWTFAVTYAIFQIARGRLEPVLWPPGPSRLREARQLLEPFRPLSSEYAALRQRSRNPGWAVAEQCRWPLDVLFLVHTAPGRGERRAFLRTTILEHRLVRYFNWTGVFFTHDRANGSSEYARLALEVALEGDLVDVSPYSSSVDVAGSRRRRDVRDAQVTLEALRWAFRRCRRVRYVVEMSDGVVPRDPFMFFRYLRDYVNPDRRILACRLVRQRRPDDPSNRGEPRRRMRRSSGHTTPTSPRVVRYCVGSPVSEQTTRTARVLTGEALRGLYLESLVPGPRLVNGAYVTGDLALAAGVGHVDFAEAGENYLLRNGRTLNYTATFQKMRTDKKSHRNRNLWWYSMRRNKPIYEPAFGRALKITLPILNNVR</sequence>
<reference evidence="2" key="2">
    <citation type="submission" date="2021-09" db="EMBL/GenBank/DDBJ databases">
        <authorList>
            <person name="Jia N."/>
            <person name="Wang J."/>
            <person name="Shi W."/>
            <person name="Du L."/>
            <person name="Sun Y."/>
            <person name="Zhan W."/>
            <person name="Jiang J."/>
            <person name="Wang Q."/>
            <person name="Zhang B."/>
            <person name="Ji P."/>
            <person name="Sakyi L.B."/>
            <person name="Cui X."/>
            <person name="Yuan T."/>
            <person name="Jiang B."/>
            <person name="Yang W."/>
            <person name="Lam T.T.-Y."/>
            <person name="Chang Q."/>
            <person name="Ding S."/>
            <person name="Wang X."/>
            <person name="Zhu J."/>
            <person name="Ruan X."/>
            <person name="Zhao L."/>
            <person name="Wei J."/>
            <person name="Que T."/>
            <person name="Du C."/>
            <person name="Cheng J."/>
            <person name="Dai P."/>
            <person name="Han X."/>
            <person name="Huang E."/>
            <person name="Gao Y."/>
            <person name="Liu J."/>
            <person name="Shao H."/>
            <person name="Ye R."/>
            <person name="Li L."/>
            <person name="Wei W."/>
            <person name="Wang X."/>
            <person name="Wang C."/>
            <person name="Huo Q."/>
            <person name="Li W."/>
            <person name="Guo W."/>
            <person name="Chen H."/>
            <person name="Chen S."/>
            <person name="Zhou L."/>
            <person name="Zhou L."/>
            <person name="Ni X."/>
            <person name="Tian J."/>
            <person name="Zhou Y."/>
            <person name="Sheng Y."/>
            <person name="Liu T."/>
            <person name="Pan Y."/>
            <person name="Xia L."/>
            <person name="Li J."/>
            <person name="Zhao F."/>
            <person name="Cao W."/>
        </authorList>
    </citation>
    <scope>NUCLEOTIDE SEQUENCE</scope>
    <source>
        <strain evidence="2">Rmic-2018</strain>
        <tissue evidence="2">Larvae</tissue>
    </source>
</reference>
<protein>
    <submittedName>
        <fullName evidence="2">Uncharacterized protein</fullName>
    </submittedName>
</protein>
<dbReference type="Proteomes" id="UP000821866">
    <property type="component" value="Unassembled WGS sequence"/>
</dbReference>
<dbReference type="VEuPathDB" id="VectorBase:LOC119165232"/>
<evidence type="ECO:0000256" key="1">
    <source>
        <dbReference type="SAM" id="MobiDB-lite"/>
    </source>
</evidence>
<feature type="compositionally biased region" description="Basic and acidic residues" evidence="1">
    <location>
        <begin position="247"/>
        <end position="259"/>
    </location>
</feature>
<feature type="region of interest" description="Disordered" evidence="1">
    <location>
        <begin position="247"/>
        <end position="276"/>
    </location>
</feature>